<dbReference type="GO" id="GO:0010506">
    <property type="term" value="P:regulation of autophagy"/>
    <property type="evidence" value="ECO:0007669"/>
    <property type="project" value="TreeGrafter"/>
</dbReference>
<dbReference type="GO" id="GO:0030674">
    <property type="term" value="F:protein-macromolecule adaptor activity"/>
    <property type="evidence" value="ECO:0007669"/>
    <property type="project" value="TreeGrafter"/>
</dbReference>
<protein>
    <submittedName>
        <fullName evidence="1">Uncharacterized protein</fullName>
    </submittedName>
</protein>
<dbReference type="InterPro" id="IPR015943">
    <property type="entry name" value="WD40/YVTN_repeat-like_dom_sf"/>
</dbReference>
<dbReference type="InterPro" id="IPR001680">
    <property type="entry name" value="WD40_rpt"/>
</dbReference>
<dbReference type="GO" id="GO:0005737">
    <property type="term" value="C:cytoplasm"/>
    <property type="evidence" value="ECO:0007669"/>
    <property type="project" value="TreeGrafter"/>
</dbReference>
<dbReference type="Gene3D" id="2.130.10.10">
    <property type="entry name" value="YVTN repeat-like/Quinoprotein amine dehydrogenase"/>
    <property type="match status" value="1"/>
</dbReference>
<dbReference type="PANTHER" id="PTHR12848:SF16">
    <property type="entry name" value="REGULATORY-ASSOCIATED PROTEIN OF MTOR"/>
    <property type="match status" value="1"/>
</dbReference>
<dbReference type="SMART" id="SM00320">
    <property type="entry name" value="WD40"/>
    <property type="match status" value="5"/>
</dbReference>
<dbReference type="InterPro" id="IPR004083">
    <property type="entry name" value="Raptor"/>
</dbReference>
<organism evidence="1 2">
    <name type="scientific">Batrachochytrium dendrobatidis (strain JEL423)</name>
    <dbReference type="NCBI Taxonomy" id="403673"/>
    <lineage>
        <taxon>Eukaryota</taxon>
        <taxon>Fungi</taxon>
        <taxon>Fungi incertae sedis</taxon>
        <taxon>Chytridiomycota</taxon>
        <taxon>Chytridiomycota incertae sedis</taxon>
        <taxon>Chytridiomycetes</taxon>
        <taxon>Rhizophydiales</taxon>
        <taxon>Rhizophydiales incertae sedis</taxon>
        <taxon>Batrachochytrium</taxon>
    </lineage>
</organism>
<dbReference type="PANTHER" id="PTHR12848">
    <property type="entry name" value="REGULATORY-ASSOCIATED PROTEIN OF MTOR"/>
    <property type="match status" value="1"/>
</dbReference>
<name>A0A177WK72_BATDL</name>
<dbReference type="GO" id="GO:0031929">
    <property type="term" value="P:TOR signaling"/>
    <property type="evidence" value="ECO:0007669"/>
    <property type="project" value="InterPro"/>
</dbReference>
<dbReference type="GO" id="GO:0031931">
    <property type="term" value="C:TORC1 complex"/>
    <property type="evidence" value="ECO:0007669"/>
    <property type="project" value="InterPro"/>
</dbReference>
<dbReference type="InterPro" id="IPR036322">
    <property type="entry name" value="WD40_repeat_dom_sf"/>
</dbReference>
<reference evidence="1 2" key="1">
    <citation type="submission" date="2006-10" db="EMBL/GenBank/DDBJ databases">
        <title>The Genome Sequence of Batrachochytrium dendrobatidis JEL423.</title>
        <authorList>
            <consortium name="The Broad Institute Genome Sequencing Platform"/>
            <person name="Birren B."/>
            <person name="Lander E."/>
            <person name="Galagan J."/>
            <person name="Cuomo C."/>
            <person name="Devon K."/>
            <person name="Jaffe D."/>
            <person name="Butler J."/>
            <person name="Alvarez P."/>
            <person name="Gnerre S."/>
            <person name="Grabherr M."/>
            <person name="Kleber M."/>
            <person name="Mauceli E."/>
            <person name="Brockman W."/>
            <person name="Young S."/>
            <person name="LaButti K."/>
            <person name="Sykes S."/>
            <person name="DeCaprio D."/>
            <person name="Crawford M."/>
            <person name="Koehrsen M."/>
            <person name="Engels R."/>
            <person name="Montgomery P."/>
            <person name="Pearson M."/>
            <person name="Howarth C."/>
            <person name="Larson L."/>
            <person name="White J."/>
            <person name="O'Leary S."/>
            <person name="Kodira C."/>
            <person name="Zeng Q."/>
            <person name="Yandava C."/>
            <person name="Alvarado L."/>
            <person name="Longcore J."/>
            <person name="James T."/>
        </authorList>
    </citation>
    <scope>NUCLEOTIDE SEQUENCE [LARGE SCALE GENOMIC DNA]</scope>
    <source>
        <strain evidence="1 2">JEL423</strain>
    </source>
</reference>
<evidence type="ECO:0000313" key="2">
    <source>
        <dbReference type="Proteomes" id="UP000077115"/>
    </source>
</evidence>
<dbReference type="GO" id="GO:0030307">
    <property type="term" value="P:positive regulation of cell growth"/>
    <property type="evidence" value="ECO:0007669"/>
    <property type="project" value="TreeGrafter"/>
</dbReference>
<dbReference type="GO" id="GO:0071230">
    <property type="term" value="P:cellular response to amino acid stimulus"/>
    <property type="evidence" value="ECO:0007669"/>
    <property type="project" value="TreeGrafter"/>
</dbReference>
<dbReference type="Proteomes" id="UP000077115">
    <property type="component" value="Unassembled WGS sequence"/>
</dbReference>
<dbReference type="EMBL" id="DS022304">
    <property type="protein sequence ID" value="OAJ40186.1"/>
    <property type="molecule type" value="Genomic_DNA"/>
</dbReference>
<accession>A0A177WK72</accession>
<sequence length="278" mass="30771">MITLKGSRITSMQFINEEDVALLLAGSDDGLIRLYRKFDQPEVELVSAWRGLSDILPGSRGSGLHCKWQQSNGYLFVGGDSRVIKVWDAEEELCVQEMPTRSVSQVTGVSVDPSGIMLLVGFIDGSVKLYDRRLPPTECMIANFSESQSRVLQVAYVGYQHQEFLMGTANGDVMLWDIRQRARTLKIDAGITDVEINGLSIHEHGLLVGCGSNTQNIRVLNLMGETVGAIRYNEGFLQRQASPIHSLAFHPRRLVLAVNTATSVSFFKSNAQNFVSSF</sequence>
<dbReference type="AlphaFoldDB" id="A0A177WK72"/>
<dbReference type="GO" id="GO:0009267">
    <property type="term" value="P:cellular response to starvation"/>
    <property type="evidence" value="ECO:0007669"/>
    <property type="project" value="TreeGrafter"/>
</dbReference>
<gene>
    <name evidence="1" type="ORF">BDEG_23950</name>
</gene>
<evidence type="ECO:0000313" key="1">
    <source>
        <dbReference type="EMBL" id="OAJ40186.1"/>
    </source>
</evidence>
<dbReference type="SUPFAM" id="SSF50978">
    <property type="entry name" value="WD40 repeat-like"/>
    <property type="match status" value="1"/>
</dbReference>
<proteinExistence type="predicted"/>
<reference evidence="1 2" key="2">
    <citation type="submission" date="2016-05" db="EMBL/GenBank/DDBJ databases">
        <title>Lineage-specific infection strategies underlie the spectrum of fungal disease in amphibians.</title>
        <authorList>
            <person name="Cuomo C.A."/>
            <person name="Farrer R.A."/>
            <person name="James T."/>
            <person name="Longcore J."/>
            <person name="Birren B."/>
        </authorList>
    </citation>
    <scope>NUCLEOTIDE SEQUENCE [LARGE SCALE GENOMIC DNA]</scope>
    <source>
        <strain evidence="1 2">JEL423</strain>
    </source>
</reference>
<dbReference type="VEuPathDB" id="FungiDB:BDEG_23950"/>
<dbReference type="STRING" id="403673.A0A177WK72"/>
<dbReference type="Pfam" id="PF00400">
    <property type="entry name" value="WD40"/>
    <property type="match status" value="2"/>
</dbReference>